<evidence type="ECO:0000313" key="3">
    <source>
        <dbReference type="Proteomes" id="UP001596145"/>
    </source>
</evidence>
<comment type="caution">
    <text evidence="2">The sequence shown here is derived from an EMBL/GenBank/DDBJ whole genome shotgun (WGS) entry which is preliminary data.</text>
</comment>
<organism evidence="2 3">
    <name type="scientific">Halorubrum glutamatedens</name>
    <dbReference type="NCBI Taxonomy" id="2707018"/>
    <lineage>
        <taxon>Archaea</taxon>
        <taxon>Methanobacteriati</taxon>
        <taxon>Methanobacteriota</taxon>
        <taxon>Stenosarchaea group</taxon>
        <taxon>Halobacteria</taxon>
        <taxon>Halobacteriales</taxon>
        <taxon>Haloferacaceae</taxon>
        <taxon>Halorubrum</taxon>
    </lineage>
</organism>
<evidence type="ECO:0000256" key="1">
    <source>
        <dbReference type="SAM" id="Coils"/>
    </source>
</evidence>
<keyword evidence="1" id="KW-0175">Coiled coil</keyword>
<sequence length="187" mass="21498">MPERKQVNVKVASEAKERWQEYADESMEVNSMSDLIRLSVEKEINGQREGSDSGSEHLEDISKTLKQIQTEIGKLDSRLERVEHTTQEDPEISRLANNVFSLLPDEKPGSKKWEAKRREIQALEHNEGERSPEEFKAGWEGTPSALAEVFEVTELDMRKALEKLASDMSGRVRTTDHNGVERYWRDV</sequence>
<proteinExistence type="predicted"/>
<dbReference type="RefSeq" id="WP_136516525.1">
    <property type="nucleotide sequence ID" value="NZ_JBHSKV010000023.1"/>
</dbReference>
<name>A0ABD5QVV0_9EURY</name>
<gene>
    <name evidence="2" type="ORF">ACFPJA_16040</name>
</gene>
<accession>A0ABD5QVV0</accession>
<dbReference type="Proteomes" id="UP001596145">
    <property type="component" value="Unassembled WGS sequence"/>
</dbReference>
<reference evidence="2 3" key="1">
    <citation type="journal article" date="2019" name="Int. J. Syst. Evol. Microbiol.">
        <title>The Global Catalogue of Microorganisms (GCM) 10K type strain sequencing project: providing services to taxonomists for standard genome sequencing and annotation.</title>
        <authorList>
            <consortium name="The Broad Institute Genomics Platform"/>
            <consortium name="The Broad Institute Genome Sequencing Center for Infectious Disease"/>
            <person name="Wu L."/>
            <person name="Ma J."/>
        </authorList>
    </citation>
    <scope>NUCLEOTIDE SEQUENCE [LARGE SCALE GENOMIC DNA]</scope>
    <source>
        <strain evidence="2 3">CGMCC 1.16026</strain>
    </source>
</reference>
<dbReference type="EMBL" id="JBHSKV010000023">
    <property type="protein sequence ID" value="MFC5136220.1"/>
    <property type="molecule type" value="Genomic_DNA"/>
</dbReference>
<protein>
    <submittedName>
        <fullName evidence="2">Uncharacterized protein</fullName>
    </submittedName>
</protein>
<keyword evidence="3" id="KW-1185">Reference proteome</keyword>
<dbReference type="AlphaFoldDB" id="A0ABD5QVV0"/>
<evidence type="ECO:0000313" key="2">
    <source>
        <dbReference type="EMBL" id="MFC5136220.1"/>
    </source>
</evidence>
<feature type="coiled-coil region" evidence="1">
    <location>
        <begin position="58"/>
        <end position="85"/>
    </location>
</feature>